<gene>
    <name evidence="1" type="ORF">BGZ80_007866</name>
</gene>
<dbReference type="AlphaFoldDB" id="A0A9P6SRJ8"/>
<feature type="non-terminal residue" evidence="1">
    <location>
        <position position="74"/>
    </location>
</feature>
<sequence>KNNPDPFKHVTLSLDGHDTSVSYIGADKPSLYSYKLRKSGFRLQECSDMNNIVLFAFSSLPGLQRWNHACEDEL</sequence>
<protein>
    <submittedName>
        <fullName evidence="1">Uncharacterized protein</fullName>
    </submittedName>
</protein>
<evidence type="ECO:0000313" key="1">
    <source>
        <dbReference type="EMBL" id="KAF9994280.1"/>
    </source>
</evidence>
<reference evidence="1" key="1">
    <citation type="journal article" date="2020" name="Fungal Divers.">
        <title>Resolving the Mortierellaceae phylogeny through synthesis of multi-gene phylogenetics and phylogenomics.</title>
        <authorList>
            <person name="Vandepol N."/>
            <person name="Liber J."/>
            <person name="Desiro A."/>
            <person name="Na H."/>
            <person name="Kennedy M."/>
            <person name="Barry K."/>
            <person name="Grigoriev I.V."/>
            <person name="Miller A.N."/>
            <person name="O'Donnell K."/>
            <person name="Stajich J.E."/>
            <person name="Bonito G."/>
        </authorList>
    </citation>
    <scope>NUCLEOTIDE SEQUENCE</scope>
    <source>
        <strain evidence="1">NRRL 2769</strain>
    </source>
</reference>
<proteinExistence type="predicted"/>
<dbReference type="EMBL" id="JAAAID010004109">
    <property type="protein sequence ID" value="KAF9994280.1"/>
    <property type="molecule type" value="Genomic_DNA"/>
</dbReference>
<feature type="non-terminal residue" evidence="1">
    <location>
        <position position="1"/>
    </location>
</feature>
<accession>A0A9P6SRJ8</accession>
<dbReference type="Proteomes" id="UP000703661">
    <property type="component" value="Unassembled WGS sequence"/>
</dbReference>
<name>A0A9P6SRJ8_9FUNG</name>
<comment type="caution">
    <text evidence="1">The sequence shown here is derived from an EMBL/GenBank/DDBJ whole genome shotgun (WGS) entry which is preliminary data.</text>
</comment>
<evidence type="ECO:0000313" key="2">
    <source>
        <dbReference type="Proteomes" id="UP000703661"/>
    </source>
</evidence>
<keyword evidence="2" id="KW-1185">Reference proteome</keyword>
<organism evidence="1 2">
    <name type="scientific">Entomortierella chlamydospora</name>
    <dbReference type="NCBI Taxonomy" id="101097"/>
    <lineage>
        <taxon>Eukaryota</taxon>
        <taxon>Fungi</taxon>
        <taxon>Fungi incertae sedis</taxon>
        <taxon>Mucoromycota</taxon>
        <taxon>Mortierellomycotina</taxon>
        <taxon>Mortierellomycetes</taxon>
        <taxon>Mortierellales</taxon>
        <taxon>Mortierellaceae</taxon>
        <taxon>Entomortierella</taxon>
    </lineage>
</organism>